<keyword evidence="9" id="KW-1015">Disulfide bond</keyword>
<dbReference type="InterPro" id="IPR029058">
    <property type="entry name" value="AB_hydrolase_fold"/>
</dbReference>
<evidence type="ECO:0000256" key="11">
    <source>
        <dbReference type="RuleBase" id="RU361263"/>
    </source>
</evidence>
<accession>A0ABR2V180</accession>
<comment type="catalytic activity">
    <reaction evidence="10 11">
        <text>cutin + H2O = cutin monomers.</text>
        <dbReference type="EC" id="3.1.1.74"/>
    </reaction>
</comment>
<dbReference type="SUPFAM" id="SSF53474">
    <property type="entry name" value="alpha/beta-Hydrolases"/>
    <property type="match status" value="1"/>
</dbReference>
<dbReference type="InterPro" id="IPR043580">
    <property type="entry name" value="CUTINASE_1"/>
</dbReference>
<comment type="caution">
    <text evidence="12">The sequence shown here is derived from an EMBL/GenBank/DDBJ whole genome shotgun (WGS) entry which is preliminary data.</text>
</comment>
<evidence type="ECO:0000256" key="7">
    <source>
        <dbReference type="ARBA" id="ARBA00022801"/>
    </source>
</evidence>
<comment type="function">
    <text evidence="11">Catalyzes the hydrolysis of complex carboxylic polyesters found in the cell wall of plants. Degrades cutin, a macromolecule that forms the structure of the plant cuticle.</text>
</comment>
<comment type="subcellular location">
    <subcellularLocation>
        <location evidence="1 11">Secreted</location>
    </subcellularLocation>
</comment>
<dbReference type="PRINTS" id="PR00129">
    <property type="entry name" value="CUTINASE"/>
</dbReference>
<dbReference type="SMART" id="SM01110">
    <property type="entry name" value="Cutinase"/>
    <property type="match status" value="1"/>
</dbReference>
<dbReference type="PROSITE" id="PS00931">
    <property type="entry name" value="CUTINASE_2"/>
    <property type="match status" value="1"/>
</dbReference>
<gene>
    <name evidence="12" type="ORF">SUNI508_00769</name>
</gene>
<organism evidence="12 13">
    <name type="scientific">Seiridium unicorne</name>
    <dbReference type="NCBI Taxonomy" id="138068"/>
    <lineage>
        <taxon>Eukaryota</taxon>
        <taxon>Fungi</taxon>
        <taxon>Dikarya</taxon>
        <taxon>Ascomycota</taxon>
        <taxon>Pezizomycotina</taxon>
        <taxon>Sordariomycetes</taxon>
        <taxon>Xylariomycetidae</taxon>
        <taxon>Amphisphaeriales</taxon>
        <taxon>Sporocadaceae</taxon>
        <taxon>Seiridium</taxon>
    </lineage>
</organism>
<dbReference type="InterPro" id="IPR043579">
    <property type="entry name" value="CUTINASE_2"/>
</dbReference>
<dbReference type="EMBL" id="JARVKF010000223">
    <property type="protein sequence ID" value="KAK9420678.1"/>
    <property type="molecule type" value="Genomic_DNA"/>
</dbReference>
<keyword evidence="6 11" id="KW-0732">Signal</keyword>
<evidence type="ECO:0000256" key="10">
    <source>
        <dbReference type="ARBA" id="ARBA00034045"/>
    </source>
</evidence>
<dbReference type="PANTHER" id="PTHR48250:SF3">
    <property type="entry name" value="CUTINASE 1-RELATED"/>
    <property type="match status" value="1"/>
</dbReference>
<evidence type="ECO:0000256" key="3">
    <source>
        <dbReference type="ARBA" id="ARBA00013095"/>
    </source>
</evidence>
<dbReference type="Gene3D" id="3.40.50.1820">
    <property type="entry name" value="alpha/beta hydrolase"/>
    <property type="match status" value="1"/>
</dbReference>
<evidence type="ECO:0000256" key="4">
    <source>
        <dbReference type="ARBA" id="ARBA00022487"/>
    </source>
</evidence>
<reference evidence="12 13" key="1">
    <citation type="journal article" date="2024" name="J. Plant Pathol.">
        <title>Sequence and assembly of the genome of Seiridium unicorne, isolate CBS 538.82, causal agent of cypress canker disease.</title>
        <authorList>
            <person name="Scali E."/>
            <person name="Rocca G.D."/>
            <person name="Danti R."/>
            <person name="Garbelotto M."/>
            <person name="Barberini S."/>
            <person name="Baroncelli R."/>
            <person name="Emiliani G."/>
        </authorList>
    </citation>
    <scope>NUCLEOTIDE SEQUENCE [LARGE SCALE GENOMIC DNA]</scope>
    <source>
        <strain evidence="12 13">BM-138-508</strain>
    </source>
</reference>
<evidence type="ECO:0000256" key="5">
    <source>
        <dbReference type="ARBA" id="ARBA00022525"/>
    </source>
</evidence>
<dbReference type="InterPro" id="IPR000675">
    <property type="entry name" value="Cutinase/axe"/>
</dbReference>
<dbReference type="InterPro" id="IPR011150">
    <property type="entry name" value="Cutinase_monf"/>
</dbReference>
<evidence type="ECO:0000313" key="12">
    <source>
        <dbReference type="EMBL" id="KAK9420678.1"/>
    </source>
</evidence>
<protein>
    <recommendedName>
        <fullName evidence="3 11">Cutinase</fullName>
        <ecNumber evidence="3 11">3.1.1.74</ecNumber>
    </recommendedName>
</protein>
<evidence type="ECO:0000256" key="1">
    <source>
        <dbReference type="ARBA" id="ARBA00004613"/>
    </source>
</evidence>
<dbReference type="Pfam" id="PF01083">
    <property type="entry name" value="Cutinase"/>
    <property type="match status" value="1"/>
</dbReference>
<proteinExistence type="inferred from homology"/>
<dbReference type="EC" id="3.1.1.74" evidence="3 11"/>
<name>A0ABR2V180_9PEZI</name>
<dbReference type="PANTHER" id="PTHR48250">
    <property type="entry name" value="CUTINASE 2-RELATED"/>
    <property type="match status" value="1"/>
</dbReference>
<feature type="chain" id="PRO_5045011434" description="Cutinase" evidence="11">
    <location>
        <begin position="19"/>
        <end position="225"/>
    </location>
</feature>
<feature type="signal peptide" evidence="11">
    <location>
        <begin position="1"/>
        <end position="18"/>
    </location>
</feature>
<evidence type="ECO:0000256" key="9">
    <source>
        <dbReference type="ARBA" id="ARBA00023157"/>
    </source>
</evidence>
<comment type="similarity">
    <text evidence="2 11">Belongs to the cutinase family.</text>
</comment>
<keyword evidence="4 11" id="KW-0719">Serine esterase</keyword>
<keyword evidence="5 11" id="KW-0964">Secreted</keyword>
<evidence type="ECO:0000256" key="2">
    <source>
        <dbReference type="ARBA" id="ARBA00007534"/>
    </source>
</evidence>
<evidence type="ECO:0000313" key="13">
    <source>
        <dbReference type="Proteomes" id="UP001408356"/>
    </source>
</evidence>
<sequence>MQSFIIVLALALAISVSGTPVPASTPLDVEVLEVRQSGDTTENEFYDDGCRDVILFFARGTDQPGNVGDNPGPQLVSQLKAALGDDVVAAQGINYPAVLVDNLYTERTNPEYPPEMAANITLAATQCPDAQLVVSGYSQGAAMVHDSVSTLSDAVKAQIAAAVTFGDTLKEQDGGQIPNFDPSKTLIICNTGDEVCNGTLIITSAHLDYSGSVPEAVSFIQSKLA</sequence>
<keyword evidence="7 11" id="KW-0378">Hydrolase</keyword>
<keyword evidence="8" id="KW-0843">Virulence</keyword>
<dbReference type="PROSITE" id="PS00155">
    <property type="entry name" value="CUTINASE_1"/>
    <property type="match status" value="1"/>
</dbReference>
<evidence type="ECO:0000256" key="6">
    <source>
        <dbReference type="ARBA" id="ARBA00022729"/>
    </source>
</evidence>
<keyword evidence="13" id="KW-1185">Reference proteome</keyword>
<evidence type="ECO:0000256" key="8">
    <source>
        <dbReference type="ARBA" id="ARBA00023026"/>
    </source>
</evidence>
<dbReference type="Proteomes" id="UP001408356">
    <property type="component" value="Unassembled WGS sequence"/>
</dbReference>